<dbReference type="AlphaFoldDB" id="A0A9P8PYB0"/>
<accession>A0A9P8PYB0</accession>
<reference evidence="1" key="2">
    <citation type="submission" date="2021-01" db="EMBL/GenBank/DDBJ databases">
        <authorList>
            <person name="Schikora-Tamarit M.A."/>
        </authorList>
    </citation>
    <scope>NUCLEOTIDE SEQUENCE</scope>
    <source>
        <strain evidence="1">CBS2887</strain>
    </source>
</reference>
<dbReference type="EMBL" id="JAEUBG010004856">
    <property type="protein sequence ID" value="KAH3679785.1"/>
    <property type="molecule type" value="Genomic_DNA"/>
</dbReference>
<protein>
    <submittedName>
        <fullName evidence="1">Uncharacterized protein</fullName>
    </submittedName>
</protein>
<comment type="caution">
    <text evidence="1">The sequence shown here is derived from an EMBL/GenBank/DDBJ whole genome shotgun (WGS) entry which is preliminary data.</text>
</comment>
<evidence type="ECO:0000313" key="1">
    <source>
        <dbReference type="EMBL" id="KAH3679785.1"/>
    </source>
</evidence>
<dbReference type="Proteomes" id="UP000774326">
    <property type="component" value="Unassembled WGS sequence"/>
</dbReference>
<name>A0A9P8PYB0_WICPI</name>
<sequence length="196" mass="20943">MFLMALPDKIPCVTMAMTDLALFSSKTSAALAKVPQVSAISSTIIQILSVTSPTSTILDTSLALALSLWIKAKFKSKRSAKPAALLAPPASGEMMIASSKLTVSRIHQLGSDWSSGLVLTILTSIWEVWNDSSDTASRGGLTGVDHNQQFQNPIVDNTRSDLNNNVDVFISNRFLDGEGNLTTGVTFEVDVGQLKT</sequence>
<proteinExistence type="predicted"/>
<evidence type="ECO:0000313" key="2">
    <source>
        <dbReference type="Proteomes" id="UP000774326"/>
    </source>
</evidence>
<reference evidence="1" key="1">
    <citation type="journal article" date="2021" name="Open Biol.">
        <title>Shared evolutionary footprints suggest mitochondrial oxidative damage underlies multiple complex I losses in fungi.</title>
        <authorList>
            <person name="Schikora-Tamarit M.A."/>
            <person name="Marcet-Houben M."/>
            <person name="Nosek J."/>
            <person name="Gabaldon T."/>
        </authorList>
    </citation>
    <scope>NUCLEOTIDE SEQUENCE</scope>
    <source>
        <strain evidence="1">CBS2887</strain>
    </source>
</reference>
<gene>
    <name evidence="1" type="ORF">WICPIJ_008519</name>
</gene>
<keyword evidence="2" id="KW-1185">Reference proteome</keyword>
<organism evidence="1 2">
    <name type="scientific">Wickerhamomyces pijperi</name>
    <name type="common">Yeast</name>
    <name type="synonym">Pichia pijperi</name>
    <dbReference type="NCBI Taxonomy" id="599730"/>
    <lineage>
        <taxon>Eukaryota</taxon>
        <taxon>Fungi</taxon>
        <taxon>Dikarya</taxon>
        <taxon>Ascomycota</taxon>
        <taxon>Saccharomycotina</taxon>
        <taxon>Saccharomycetes</taxon>
        <taxon>Phaffomycetales</taxon>
        <taxon>Wickerhamomycetaceae</taxon>
        <taxon>Wickerhamomyces</taxon>
    </lineage>
</organism>